<name>A0A1V6N1K1_METAZ</name>
<dbReference type="Proteomes" id="UP000191661">
    <property type="component" value="Unassembled WGS sequence"/>
</dbReference>
<dbReference type="AlphaFoldDB" id="A0A1V6N1K1"/>
<keyword evidence="1 2" id="KW-0238">DNA-binding</keyword>
<evidence type="ECO:0000313" key="5">
    <source>
        <dbReference type="Proteomes" id="UP000191661"/>
    </source>
</evidence>
<organism evidence="4 5">
    <name type="scientific">Methanobrevibacter arboriphilus JCM 13429 = DSM 1125</name>
    <dbReference type="NCBI Taxonomy" id="1300164"/>
    <lineage>
        <taxon>Archaea</taxon>
        <taxon>Methanobacteriati</taxon>
        <taxon>Methanobacteriota</taxon>
        <taxon>Methanomada group</taxon>
        <taxon>Methanobacteria</taxon>
        <taxon>Methanobacteriales</taxon>
        <taxon>Methanobacteriaceae</taxon>
        <taxon>Methanobrevibacter</taxon>
    </lineage>
</organism>
<dbReference type="GO" id="GO:0003677">
    <property type="term" value="F:DNA binding"/>
    <property type="evidence" value="ECO:0007669"/>
    <property type="project" value="UniProtKB-UniRule"/>
</dbReference>
<evidence type="ECO:0000256" key="2">
    <source>
        <dbReference type="PROSITE-ProRule" id="PRU00335"/>
    </source>
</evidence>
<feature type="DNA-binding region" description="H-T-H motif" evidence="2">
    <location>
        <begin position="24"/>
        <end position="43"/>
    </location>
</feature>
<dbReference type="InterPro" id="IPR009057">
    <property type="entry name" value="Homeodomain-like_sf"/>
</dbReference>
<dbReference type="SUPFAM" id="SSF46689">
    <property type="entry name" value="Homeodomain-like"/>
    <property type="match status" value="1"/>
</dbReference>
<reference evidence="4 5" key="1">
    <citation type="submission" date="2014-12" db="EMBL/GenBank/DDBJ databases">
        <title>Genome sequence of Methanobrevibacter arboriphilicus DH1, DSM1125.</title>
        <authorList>
            <person name="Poehlein A."/>
            <person name="Thauer R.K."/>
            <person name="Seedorf H."/>
            <person name="Daniel R."/>
        </authorList>
    </citation>
    <scope>NUCLEOTIDE SEQUENCE [LARGE SCALE GENOMIC DNA]</scope>
    <source>
        <strain evidence="4 5">DH1</strain>
    </source>
</reference>
<dbReference type="PANTHER" id="PTHR43479">
    <property type="entry name" value="ACREF/ENVCD OPERON REPRESSOR-RELATED"/>
    <property type="match status" value="1"/>
</dbReference>
<dbReference type="Pfam" id="PF00440">
    <property type="entry name" value="TetR_N"/>
    <property type="match status" value="1"/>
</dbReference>
<evidence type="ECO:0000259" key="3">
    <source>
        <dbReference type="PROSITE" id="PS50977"/>
    </source>
</evidence>
<dbReference type="OrthoDB" id="77321at2157"/>
<feature type="domain" description="HTH tetR-type" evidence="3">
    <location>
        <begin position="1"/>
        <end position="61"/>
    </location>
</feature>
<dbReference type="InterPro" id="IPR001647">
    <property type="entry name" value="HTH_TetR"/>
</dbReference>
<evidence type="ECO:0000313" key="4">
    <source>
        <dbReference type="EMBL" id="OQD58386.1"/>
    </source>
</evidence>
<dbReference type="EMBL" id="JXMW01000017">
    <property type="protein sequence ID" value="OQD58386.1"/>
    <property type="molecule type" value="Genomic_DNA"/>
</dbReference>
<dbReference type="InterPro" id="IPR050624">
    <property type="entry name" value="HTH-type_Tx_Regulator"/>
</dbReference>
<proteinExistence type="predicted"/>
<sequence length="73" mass="8848">MKTKEKIVESTFLLSMEYRYDNVSIKQIKEKSRIAASSIYHHYKNKDAILPYVIQKYFVEKTIELKKNMFSYF</sequence>
<dbReference type="PROSITE" id="PS50977">
    <property type="entry name" value="HTH_TETR_2"/>
    <property type="match status" value="1"/>
</dbReference>
<dbReference type="PANTHER" id="PTHR43479:SF11">
    <property type="entry name" value="ACREF_ENVCD OPERON REPRESSOR-RELATED"/>
    <property type="match status" value="1"/>
</dbReference>
<comment type="caution">
    <text evidence="4">The sequence shown here is derived from an EMBL/GenBank/DDBJ whole genome shotgun (WGS) entry which is preliminary data.</text>
</comment>
<accession>A0A1V6N1K1</accession>
<protein>
    <submittedName>
        <fullName evidence="4">Transcriptional regulator</fullName>
    </submittedName>
</protein>
<dbReference type="Gene3D" id="1.10.357.10">
    <property type="entry name" value="Tetracycline Repressor, domain 2"/>
    <property type="match status" value="1"/>
</dbReference>
<dbReference type="RefSeq" id="WP_080460727.1">
    <property type="nucleotide sequence ID" value="NZ_JXMW01000017.1"/>
</dbReference>
<gene>
    <name evidence="4" type="ORF">MBBAR_17c00260</name>
</gene>
<evidence type="ECO:0000256" key="1">
    <source>
        <dbReference type="ARBA" id="ARBA00023125"/>
    </source>
</evidence>
<keyword evidence="5" id="KW-1185">Reference proteome</keyword>